<dbReference type="EMBL" id="AVPS01000007">
    <property type="protein sequence ID" value="KGM51298.1"/>
    <property type="molecule type" value="Genomic_DNA"/>
</dbReference>
<gene>
    <name evidence="1" type="ORF">N792_11175</name>
</gene>
<reference evidence="1 2" key="1">
    <citation type="submission" date="2013-08" db="EMBL/GenBank/DDBJ databases">
        <title>Genome sequencing of Lysobacter.</title>
        <authorList>
            <person name="Zhang S."/>
            <person name="Wang G."/>
        </authorList>
    </citation>
    <scope>NUCLEOTIDE SEQUENCE [LARGE SCALE GENOMIC DNA]</scope>
    <source>
        <strain evidence="1 2">Ko07</strain>
    </source>
</reference>
<dbReference type="PANTHER" id="PTHR12277:SF81">
    <property type="entry name" value="PROTEIN ABHD13"/>
    <property type="match status" value="1"/>
</dbReference>
<dbReference type="STRING" id="1122185.N792_11175"/>
<organism evidence="1 2">
    <name type="scientific">Lysobacter concretionis Ko07 = DSM 16239</name>
    <dbReference type="NCBI Taxonomy" id="1122185"/>
    <lineage>
        <taxon>Bacteria</taxon>
        <taxon>Pseudomonadati</taxon>
        <taxon>Pseudomonadota</taxon>
        <taxon>Gammaproteobacteria</taxon>
        <taxon>Lysobacterales</taxon>
        <taxon>Lysobacteraceae</taxon>
        <taxon>Novilysobacter</taxon>
    </lineage>
</organism>
<evidence type="ECO:0000313" key="2">
    <source>
        <dbReference type="Proteomes" id="UP000030017"/>
    </source>
</evidence>
<keyword evidence="2" id="KW-1185">Reference proteome</keyword>
<accession>A0A0A0EMF9</accession>
<evidence type="ECO:0000313" key="1">
    <source>
        <dbReference type="EMBL" id="KGM51298.1"/>
    </source>
</evidence>
<dbReference type="AlphaFoldDB" id="A0A0A0EMF9"/>
<name>A0A0A0EMF9_9GAMM</name>
<proteinExistence type="predicted"/>
<dbReference type="Proteomes" id="UP000030017">
    <property type="component" value="Unassembled WGS sequence"/>
</dbReference>
<dbReference type="PANTHER" id="PTHR12277">
    <property type="entry name" value="ALPHA/BETA HYDROLASE DOMAIN-CONTAINING PROTEIN"/>
    <property type="match status" value="1"/>
</dbReference>
<comment type="caution">
    <text evidence="1">The sequence shown here is derived from an EMBL/GenBank/DDBJ whole genome shotgun (WGS) entry which is preliminary data.</text>
</comment>
<dbReference type="eggNOG" id="COG1073">
    <property type="taxonomic scope" value="Bacteria"/>
</dbReference>
<protein>
    <submittedName>
        <fullName evidence="1">PhoP</fullName>
    </submittedName>
</protein>
<dbReference type="SUPFAM" id="SSF53474">
    <property type="entry name" value="alpha/beta-Hydrolases"/>
    <property type="match status" value="1"/>
</dbReference>
<dbReference type="InterPro" id="IPR029058">
    <property type="entry name" value="AB_hydrolase_fold"/>
</dbReference>
<dbReference type="Gene3D" id="3.40.50.1820">
    <property type="entry name" value="alpha/beta hydrolase"/>
    <property type="match status" value="1"/>
</dbReference>
<sequence length="270" mass="29499">MVPMSRLSKALAVGATAIALIYLAICALLYLSQRSYIYYPSHRSADTATITLDRGDARVLVSTNSIDRDRDYDHDRAVLYFGGNAEDVSRAIGVLDRAFPDAAIYAMHYRSYGGSTGTPSERALVADAMALFEHVVEQHPRIAVVGRSLGSGIAVQVAASKPVDRLVLVTPYNSLLELAAEHFRLFPTRFLLRDKYESWRYVGRLHVPTTIVMAGHDRIIPNESSRRLAGAFPPGVVTVVEIPEADHNSLSNSPAYVAALAGRDEAGNDR</sequence>